<dbReference type="SUPFAM" id="SSF52266">
    <property type="entry name" value="SGNH hydrolase"/>
    <property type="match status" value="1"/>
</dbReference>
<accession>A0A1I3DS92</accession>
<proteinExistence type="predicted"/>
<dbReference type="RefSeq" id="WP_090078722.1">
    <property type="nucleotide sequence ID" value="NZ_FOQT01000001.1"/>
</dbReference>
<dbReference type="OrthoDB" id="9790057at2"/>
<dbReference type="InterPro" id="IPR036514">
    <property type="entry name" value="SGNH_hydro_sf"/>
</dbReference>
<gene>
    <name evidence="3" type="ORF">SAMN05443292_0674</name>
</gene>
<evidence type="ECO:0000256" key="1">
    <source>
        <dbReference type="SAM" id="SignalP"/>
    </source>
</evidence>
<dbReference type="AlphaFoldDB" id="A0A1I3DS92"/>
<evidence type="ECO:0000259" key="2">
    <source>
        <dbReference type="Pfam" id="PF13472"/>
    </source>
</evidence>
<protein>
    <submittedName>
        <fullName evidence="3">Lysophospholipase L1</fullName>
    </submittedName>
</protein>
<feature type="signal peptide" evidence="1">
    <location>
        <begin position="1"/>
        <end position="18"/>
    </location>
</feature>
<keyword evidence="1" id="KW-0732">Signal</keyword>
<evidence type="ECO:0000313" key="3">
    <source>
        <dbReference type="EMBL" id="SFH89572.1"/>
    </source>
</evidence>
<dbReference type="PANTHER" id="PTHR30383:SF5">
    <property type="entry name" value="SGNH HYDROLASE-TYPE ESTERASE DOMAIN-CONTAINING PROTEIN"/>
    <property type="match status" value="1"/>
</dbReference>
<keyword evidence="4" id="KW-1185">Reference proteome</keyword>
<dbReference type="PANTHER" id="PTHR30383">
    <property type="entry name" value="THIOESTERASE 1/PROTEASE 1/LYSOPHOSPHOLIPASE L1"/>
    <property type="match status" value="1"/>
</dbReference>
<dbReference type="Proteomes" id="UP000198931">
    <property type="component" value="Unassembled WGS sequence"/>
</dbReference>
<reference evidence="3 4" key="1">
    <citation type="submission" date="2016-10" db="EMBL/GenBank/DDBJ databases">
        <authorList>
            <person name="de Groot N.N."/>
        </authorList>
    </citation>
    <scope>NUCLEOTIDE SEQUENCE [LARGE SCALE GENOMIC DNA]</scope>
    <source>
        <strain evidence="3 4">DSM 26000</strain>
    </source>
</reference>
<sequence>MKKLIFLFLLLSSIIYNAQEKHAFTDEIQNFKTLDAQNPPPKNAILLIGSSSFRKWTNVSDYFPTKTIINRGFGGSTLLDLNYFADDLVKPYDPKQILIYCGENDFAADENVTSTEVFNRFKNFYKKIRQYYPKIEVDFVSIKNSPSRTKYWNKMLKTNALIKNFLNKEKNSKYIDITNAMTDSNGKVRKELFLEDMLHMKSEGYKLWAKKIEPYLK</sequence>
<evidence type="ECO:0000313" key="4">
    <source>
        <dbReference type="Proteomes" id="UP000198931"/>
    </source>
</evidence>
<feature type="chain" id="PRO_5011572361" evidence="1">
    <location>
        <begin position="19"/>
        <end position="217"/>
    </location>
</feature>
<dbReference type="InterPro" id="IPR051532">
    <property type="entry name" value="Ester_Hydrolysis_Enzymes"/>
</dbReference>
<dbReference type="STRING" id="1125876.SAMN05443292_0674"/>
<dbReference type="InterPro" id="IPR013830">
    <property type="entry name" value="SGNH_hydro"/>
</dbReference>
<feature type="domain" description="SGNH hydrolase-type esterase" evidence="2">
    <location>
        <begin position="57"/>
        <end position="207"/>
    </location>
</feature>
<dbReference type="Pfam" id="PF13472">
    <property type="entry name" value="Lipase_GDSL_2"/>
    <property type="match status" value="1"/>
</dbReference>
<dbReference type="GO" id="GO:0004622">
    <property type="term" value="F:phosphatidylcholine lysophospholipase activity"/>
    <property type="evidence" value="ECO:0007669"/>
    <property type="project" value="TreeGrafter"/>
</dbReference>
<dbReference type="EMBL" id="FOQT01000001">
    <property type="protein sequence ID" value="SFH89572.1"/>
    <property type="molecule type" value="Genomic_DNA"/>
</dbReference>
<dbReference type="Gene3D" id="3.40.50.1110">
    <property type="entry name" value="SGNH hydrolase"/>
    <property type="match status" value="1"/>
</dbReference>
<organism evidence="3 4">
    <name type="scientific">Halpernia frigidisoli</name>
    <dbReference type="NCBI Taxonomy" id="1125876"/>
    <lineage>
        <taxon>Bacteria</taxon>
        <taxon>Pseudomonadati</taxon>
        <taxon>Bacteroidota</taxon>
        <taxon>Flavobacteriia</taxon>
        <taxon>Flavobacteriales</taxon>
        <taxon>Weeksellaceae</taxon>
        <taxon>Chryseobacterium group</taxon>
        <taxon>Halpernia</taxon>
    </lineage>
</organism>
<name>A0A1I3DS92_9FLAO</name>